<dbReference type="Pfam" id="PF08019">
    <property type="entry name" value="EptA_B_N"/>
    <property type="match status" value="1"/>
</dbReference>
<dbReference type="InterPro" id="IPR017850">
    <property type="entry name" value="Alkaline_phosphatase_core_sf"/>
</dbReference>
<evidence type="ECO:0000256" key="1">
    <source>
        <dbReference type="ARBA" id="ARBA00004429"/>
    </source>
</evidence>
<keyword evidence="7 8" id="KW-0472">Membrane</keyword>
<dbReference type="Gene3D" id="3.40.720.10">
    <property type="entry name" value="Alkaline Phosphatase, subunit A"/>
    <property type="match status" value="1"/>
</dbReference>
<evidence type="ECO:0000259" key="9">
    <source>
        <dbReference type="Pfam" id="PF00884"/>
    </source>
</evidence>
<gene>
    <name evidence="11" type="ORF">KL86DYS1_10151</name>
</gene>
<feature type="domain" description="Phosphoethanolamine transferase N-terminal" evidence="10">
    <location>
        <begin position="53"/>
        <end position="169"/>
    </location>
</feature>
<dbReference type="EMBL" id="FLUM01000001">
    <property type="protein sequence ID" value="SBV90734.1"/>
    <property type="molecule type" value="Genomic_DNA"/>
</dbReference>
<feature type="transmembrane region" description="Helical" evidence="8">
    <location>
        <begin position="150"/>
        <end position="170"/>
    </location>
</feature>
<feature type="transmembrane region" description="Helical" evidence="8">
    <location>
        <begin position="40"/>
        <end position="57"/>
    </location>
</feature>
<evidence type="ECO:0000256" key="7">
    <source>
        <dbReference type="ARBA" id="ARBA00023136"/>
    </source>
</evidence>
<sequence>MNLKERLDGFIANPICVFTLFVIVNLLPCIGLLFTEPFNVWGKIILLIFPIGLYFIIFTISKNIGLMQLLLIPLLILHAFQIVVFYLFGEDVIAVDMFLNVVTTNATEAGEVLNGILVSVIFVIIVYIPTIIIAAIACKRKAHTSDTFRRRLFFSGVIIIVSTYALSFLAKNENTETFTYHQDVYPVNILYNLDFAVHKWKRSRQYPQTSKDFSFKAYKKDKTTEKREIYVLVIGETSRAENWGLYGYERNTTPYLAQDTNIVFFKDAITQSNTTHKSVPIIMSAASAENFDIIYYQKSVIETFKEVGFTTIFISNQSANHTFTDYFAQEADYVHYYRHFNDRTNNLDEALLPKFKYYIDSLPGNLFIVLHSYGSHFNYKERYPDNFAIFKPDNVEEISRVNRDRLINAYDNTILYTDYFLHNVTEILKKTEACSSLFYASDHGEDILDDKRQRFLHASPNPTFYQLKIPMFLWFSPVYREIYPQNVKNAFSNTRKPVSTNAAFHTILDMAHIETDYLDTDLSLVDMKFKTAKRMYLSDHDNPIPYYNAGLRKEDKAMIEERKMFH</sequence>
<evidence type="ECO:0000256" key="8">
    <source>
        <dbReference type="SAM" id="Phobius"/>
    </source>
</evidence>
<evidence type="ECO:0000256" key="5">
    <source>
        <dbReference type="ARBA" id="ARBA00022692"/>
    </source>
</evidence>
<feature type="transmembrane region" description="Helical" evidence="8">
    <location>
        <begin position="116"/>
        <end position="138"/>
    </location>
</feature>
<dbReference type="CDD" id="cd16017">
    <property type="entry name" value="LptA"/>
    <property type="match status" value="1"/>
</dbReference>
<name>A0A212IU68_9BACT</name>
<evidence type="ECO:0008006" key="12">
    <source>
        <dbReference type="Google" id="ProtNLM"/>
    </source>
</evidence>
<feature type="transmembrane region" description="Helical" evidence="8">
    <location>
        <begin position="69"/>
        <end position="89"/>
    </location>
</feature>
<dbReference type="Pfam" id="PF00884">
    <property type="entry name" value="Sulfatase"/>
    <property type="match status" value="1"/>
</dbReference>
<keyword evidence="5 8" id="KW-0812">Transmembrane</keyword>
<feature type="transmembrane region" description="Helical" evidence="8">
    <location>
        <begin position="12"/>
        <end position="34"/>
    </location>
</feature>
<evidence type="ECO:0000256" key="4">
    <source>
        <dbReference type="ARBA" id="ARBA00022679"/>
    </source>
</evidence>
<evidence type="ECO:0000259" key="10">
    <source>
        <dbReference type="Pfam" id="PF08019"/>
    </source>
</evidence>
<keyword evidence="6 8" id="KW-1133">Transmembrane helix</keyword>
<dbReference type="GO" id="GO:0005886">
    <property type="term" value="C:plasma membrane"/>
    <property type="evidence" value="ECO:0007669"/>
    <property type="project" value="UniProtKB-SubCell"/>
</dbReference>
<evidence type="ECO:0000256" key="6">
    <source>
        <dbReference type="ARBA" id="ARBA00022989"/>
    </source>
</evidence>
<dbReference type="PANTHER" id="PTHR30443">
    <property type="entry name" value="INNER MEMBRANE PROTEIN"/>
    <property type="match status" value="1"/>
</dbReference>
<dbReference type="AlphaFoldDB" id="A0A212IU68"/>
<proteinExistence type="predicted"/>
<dbReference type="InterPro" id="IPR000917">
    <property type="entry name" value="Sulfatase_N"/>
</dbReference>
<dbReference type="GO" id="GO:0009244">
    <property type="term" value="P:lipopolysaccharide core region biosynthetic process"/>
    <property type="evidence" value="ECO:0007669"/>
    <property type="project" value="TreeGrafter"/>
</dbReference>
<dbReference type="SUPFAM" id="SSF53649">
    <property type="entry name" value="Alkaline phosphatase-like"/>
    <property type="match status" value="1"/>
</dbReference>
<reference evidence="11" key="1">
    <citation type="submission" date="2016-04" db="EMBL/GenBank/DDBJ databases">
        <authorList>
            <person name="Evans L.H."/>
            <person name="Alamgir A."/>
            <person name="Owens N."/>
            <person name="Weber N.D."/>
            <person name="Virtaneva K."/>
            <person name="Barbian K."/>
            <person name="Babar A."/>
            <person name="Rosenke K."/>
        </authorList>
    </citation>
    <scope>NUCLEOTIDE SEQUENCE</scope>
    <source>
        <strain evidence="11">86-1</strain>
    </source>
</reference>
<protein>
    <recommendedName>
        <fullName evidence="12">Sulfatase N-terminal domain-containing protein</fullName>
    </recommendedName>
</protein>
<evidence type="ECO:0000313" key="11">
    <source>
        <dbReference type="EMBL" id="SBV90734.1"/>
    </source>
</evidence>
<evidence type="ECO:0000256" key="3">
    <source>
        <dbReference type="ARBA" id="ARBA00022519"/>
    </source>
</evidence>
<dbReference type="PANTHER" id="PTHR30443:SF0">
    <property type="entry name" value="PHOSPHOETHANOLAMINE TRANSFERASE EPTA"/>
    <property type="match status" value="1"/>
</dbReference>
<dbReference type="InterPro" id="IPR040423">
    <property type="entry name" value="PEA_transferase"/>
</dbReference>
<comment type="subcellular location">
    <subcellularLocation>
        <location evidence="1">Cell inner membrane</location>
        <topology evidence="1">Multi-pass membrane protein</topology>
    </subcellularLocation>
</comment>
<dbReference type="InterPro" id="IPR058130">
    <property type="entry name" value="PEA_transf_C"/>
</dbReference>
<keyword evidence="4" id="KW-0808">Transferase</keyword>
<accession>A0A212IU68</accession>
<feature type="domain" description="Sulfatase N-terminal" evidence="9">
    <location>
        <begin position="230"/>
        <end position="513"/>
    </location>
</feature>
<dbReference type="RefSeq" id="WP_296937911.1">
    <property type="nucleotide sequence ID" value="NZ_LT599032.1"/>
</dbReference>
<organism evidence="11">
    <name type="scientific">uncultured Dysgonomonas sp</name>
    <dbReference type="NCBI Taxonomy" id="206096"/>
    <lineage>
        <taxon>Bacteria</taxon>
        <taxon>Pseudomonadati</taxon>
        <taxon>Bacteroidota</taxon>
        <taxon>Bacteroidia</taxon>
        <taxon>Bacteroidales</taxon>
        <taxon>Dysgonomonadaceae</taxon>
        <taxon>Dysgonomonas</taxon>
        <taxon>environmental samples</taxon>
    </lineage>
</organism>
<keyword evidence="2" id="KW-1003">Cell membrane</keyword>
<evidence type="ECO:0000256" key="2">
    <source>
        <dbReference type="ARBA" id="ARBA00022475"/>
    </source>
</evidence>
<dbReference type="GO" id="GO:0016776">
    <property type="term" value="F:phosphotransferase activity, phosphate group as acceptor"/>
    <property type="evidence" value="ECO:0007669"/>
    <property type="project" value="TreeGrafter"/>
</dbReference>
<keyword evidence="3" id="KW-0997">Cell inner membrane</keyword>
<dbReference type="InterPro" id="IPR012549">
    <property type="entry name" value="EptA-like_N"/>
</dbReference>